<evidence type="ECO:0000313" key="3">
    <source>
        <dbReference type="Proteomes" id="UP000433493"/>
    </source>
</evidence>
<reference evidence="2 3" key="1">
    <citation type="submission" date="2019-09" db="EMBL/GenBank/DDBJ databases">
        <title>Phylogeny of genus Pseudoclavibacter and closely related genus.</title>
        <authorList>
            <person name="Li Y."/>
        </authorList>
    </citation>
    <scope>NUCLEOTIDE SEQUENCE [LARGE SCALE GENOMIC DNA]</scope>
    <source>
        <strain evidence="2 3">KCTC 13959</strain>
    </source>
</reference>
<sequence length="145" mass="16422">MAANVMVVLSNSKPELDAEFNDWYTNVHVVDVVDKLDGFESAQRFELVPNQIEQGEYRYLAIYEIAEGRLEDAQRAQAYQRKERAEALAAGRKPWIESRAGELFDGEHRTWFFTSMGKPYHRGDAAQAQELPDDAVDEVAQGAAK</sequence>
<dbReference type="OrthoDB" id="3481501at2"/>
<dbReference type="EMBL" id="WBKB01000001">
    <property type="protein sequence ID" value="KAB1645109.1"/>
    <property type="molecule type" value="Genomic_DNA"/>
</dbReference>
<keyword evidence="3" id="KW-1185">Reference proteome</keyword>
<dbReference type="SUPFAM" id="SSF54909">
    <property type="entry name" value="Dimeric alpha+beta barrel"/>
    <property type="match status" value="1"/>
</dbReference>
<feature type="region of interest" description="Disordered" evidence="1">
    <location>
        <begin position="123"/>
        <end position="145"/>
    </location>
</feature>
<comment type="caution">
    <text evidence="2">The sequence shown here is derived from an EMBL/GenBank/DDBJ whole genome shotgun (WGS) entry which is preliminary data.</text>
</comment>
<evidence type="ECO:0000256" key="1">
    <source>
        <dbReference type="SAM" id="MobiDB-lite"/>
    </source>
</evidence>
<proteinExistence type="predicted"/>
<evidence type="ECO:0000313" key="2">
    <source>
        <dbReference type="EMBL" id="KAB1645109.1"/>
    </source>
</evidence>
<evidence type="ECO:0008006" key="4">
    <source>
        <dbReference type="Google" id="ProtNLM"/>
    </source>
</evidence>
<dbReference type="Proteomes" id="UP000433493">
    <property type="component" value="Unassembled WGS sequence"/>
</dbReference>
<dbReference type="AlphaFoldDB" id="A0A7J5BI39"/>
<dbReference type="Gene3D" id="3.30.70.100">
    <property type="match status" value="1"/>
</dbReference>
<dbReference type="InterPro" id="IPR011008">
    <property type="entry name" value="Dimeric_a/b-barrel"/>
</dbReference>
<dbReference type="RefSeq" id="WP_158051119.1">
    <property type="nucleotide sequence ID" value="NZ_WBKB01000001.1"/>
</dbReference>
<organism evidence="2 3">
    <name type="scientific">Gulosibacter chungangensis</name>
    <dbReference type="NCBI Taxonomy" id="979746"/>
    <lineage>
        <taxon>Bacteria</taxon>
        <taxon>Bacillati</taxon>
        <taxon>Actinomycetota</taxon>
        <taxon>Actinomycetes</taxon>
        <taxon>Micrococcales</taxon>
        <taxon>Microbacteriaceae</taxon>
        <taxon>Gulosibacter</taxon>
    </lineage>
</organism>
<gene>
    <name evidence="2" type="ORF">F8O05_02305</name>
</gene>
<accession>A0A7J5BI39</accession>
<protein>
    <recommendedName>
        <fullName evidence="4">DUF4286 family protein</fullName>
    </recommendedName>
</protein>
<name>A0A7J5BI39_9MICO</name>